<name>A0ABQ2EW48_9DEIO</name>
<dbReference type="PANTHER" id="PTHR42872:SF6">
    <property type="entry name" value="PROTEIN-GLUTAMATE METHYLESTERASE_PROTEIN-GLUTAMINE GLUTAMINASE"/>
    <property type="match status" value="1"/>
</dbReference>
<protein>
    <recommendedName>
        <fullName evidence="2">protein-glutamate methylesterase</fullName>
        <ecNumber evidence="2">3.1.1.61</ecNumber>
    </recommendedName>
</protein>
<feature type="domain" description="CheB-type methylesterase" evidence="5">
    <location>
        <begin position="1"/>
        <end position="164"/>
    </location>
</feature>
<evidence type="ECO:0000256" key="2">
    <source>
        <dbReference type="ARBA" id="ARBA00039140"/>
    </source>
</evidence>
<dbReference type="InterPro" id="IPR000673">
    <property type="entry name" value="Sig_transdc_resp-reg_Me-estase"/>
</dbReference>
<evidence type="ECO:0000256" key="3">
    <source>
        <dbReference type="ARBA" id="ARBA00048267"/>
    </source>
</evidence>
<dbReference type="Proteomes" id="UP000647587">
    <property type="component" value="Unassembled WGS sequence"/>
</dbReference>
<proteinExistence type="predicted"/>
<comment type="caution">
    <text evidence="6">The sequence shown here is derived from an EMBL/GenBank/DDBJ whole genome shotgun (WGS) entry which is preliminary data.</text>
</comment>
<dbReference type="Gene3D" id="3.40.50.180">
    <property type="entry name" value="Methylesterase CheB, C-terminal domain"/>
    <property type="match status" value="1"/>
</dbReference>
<evidence type="ECO:0000313" key="7">
    <source>
        <dbReference type="Proteomes" id="UP000647587"/>
    </source>
</evidence>
<sequence length="203" mass="21659">MQLTASLPADFPLPILVAQHVAPGHSSMLPQILQRSGPLPATPAVDGQPLAPGHIYVAVPDHHLLVEDGYMIVARGPKENRFRPSADALFRSAAYAYGPGVIAVILSGMLDDGASGLWTVKRRGGIAVVQDPGDAMFDEMPRNALGQVNVDHVVSLSGLASLLTRLAQDPAHREGEDHMSDNEEQRLATELRVTAGDRLPLSE</sequence>
<dbReference type="EMBL" id="BMPP01000009">
    <property type="protein sequence ID" value="GGK28689.1"/>
    <property type="molecule type" value="Genomic_DNA"/>
</dbReference>
<accession>A0ABQ2EW48</accession>
<keyword evidence="1" id="KW-0378">Hydrolase</keyword>
<dbReference type="CDD" id="cd16433">
    <property type="entry name" value="CheB"/>
    <property type="match status" value="1"/>
</dbReference>
<dbReference type="SUPFAM" id="SSF52738">
    <property type="entry name" value="Methylesterase CheB, C-terminal domain"/>
    <property type="match status" value="1"/>
</dbReference>
<comment type="caution">
    <text evidence="4">Lacks conserved residue(s) required for the propagation of feature annotation.</text>
</comment>
<evidence type="ECO:0000256" key="1">
    <source>
        <dbReference type="ARBA" id="ARBA00022801"/>
    </source>
</evidence>
<dbReference type="Pfam" id="PF01339">
    <property type="entry name" value="CheB_methylest"/>
    <property type="match status" value="1"/>
</dbReference>
<organism evidence="6 7">
    <name type="scientific">Deinococcus malanensis</name>
    <dbReference type="NCBI Taxonomy" id="1706855"/>
    <lineage>
        <taxon>Bacteria</taxon>
        <taxon>Thermotogati</taxon>
        <taxon>Deinococcota</taxon>
        <taxon>Deinococci</taxon>
        <taxon>Deinococcales</taxon>
        <taxon>Deinococcaceae</taxon>
        <taxon>Deinococcus</taxon>
    </lineage>
</organism>
<dbReference type="PANTHER" id="PTHR42872">
    <property type="entry name" value="PROTEIN-GLUTAMATE METHYLESTERASE/PROTEIN-GLUTAMINE GLUTAMINASE"/>
    <property type="match status" value="1"/>
</dbReference>
<reference evidence="7" key="1">
    <citation type="journal article" date="2019" name="Int. J. Syst. Evol. Microbiol.">
        <title>The Global Catalogue of Microorganisms (GCM) 10K type strain sequencing project: providing services to taxonomists for standard genome sequencing and annotation.</title>
        <authorList>
            <consortium name="The Broad Institute Genomics Platform"/>
            <consortium name="The Broad Institute Genome Sequencing Center for Infectious Disease"/>
            <person name="Wu L."/>
            <person name="Ma J."/>
        </authorList>
    </citation>
    <scope>NUCLEOTIDE SEQUENCE [LARGE SCALE GENOMIC DNA]</scope>
    <source>
        <strain evidence="7">JCM 30331</strain>
    </source>
</reference>
<comment type="catalytic activity">
    <reaction evidence="3">
        <text>[protein]-L-glutamate 5-O-methyl ester + H2O = L-glutamyl-[protein] + methanol + H(+)</text>
        <dbReference type="Rhea" id="RHEA:23236"/>
        <dbReference type="Rhea" id="RHEA-COMP:10208"/>
        <dbReference type="Rhea" id="RHEA-COMP:10311"/>
        <dbReference type="ChEBI" id="CHEBI:15377"/>
        <dbReference type="ChEBI" id="CHEBI:15378"/>
        <dbReference type="ChEBI" id="CHEBI:17790"/>
        <dbReference type="ChEBI" id="CHEBI:29973"/>
        <dbReference type="ChEBI" id="CHEBI:82795"/>
        <dbReference type="EC" id="3.1.1.61"/>
    </reaction>
</comment>
<dbReference type="InterPro" id="IPR035909">
    <property type="entry name" value="CheB_C"/>
</dbReference>
<evidence type="ECO:0000256" key="4">
    <source>
        <dbReference type="PROSITE-ProRule" id="PRU00050"/>
    </source>
</evidence>
<gene>
    <name evidence="6" type="ORF">GCM10008955_23050</name>
</gene>
<keyword evidence="7" id="KW-1185">Reference proteome</keyword>
<evidence type="ECO:0000259" key="5">
    <source>
        <dbReference type="PROSITE" id="PS50122"/>
    </source>
</evidence>
<evidence type="ECO:0000313" key="6">
    <source>
        <dbReference type="EMBL" id="GGK28689.1"/>
    </source>
</evidence>
<dbReference type="RefSeq" id="WP_386838144.1">
    <property type="nucleotide sequence ID" value="NZ_JBHUEV010000001.1"/>
</dbReference>
<dbReference type="EC" id="3.1.1.61" evidence="2"/>
<dbReference type="PROSITE" id="PS50122">
    <property type="entry name" value="CHEB"/>
    <property type="match status" value="1"/>
</dbReference>